<accession>A0ABR3YKQ9</accession>
<dbReference type="InterPro" id="IPR037653">
    <property type="entry name" value="Cbp6"/>
</dbReference>
<dbReference type="PANTHER" id="PTHR28250">
    <property type="entry name" value="CYTOCHROME B PRE-MRNA-PROCESSING PROTEIN 6"/>
    <property type="match status" value="1"/>
</dbReference>
<reference evidence="1 2" key="1">
    <citation type="journal article" date="2024" name="IMA Fungus">
        <title>IMA Genome - F19 : A genome assembly and annotation guide to empower mycologists, including annotated draft genome sequences of Ceratocystis pirilliformis, Diaporthe australafricana, Fusarium ophioides, Paecilomyces lecythidis, and Sporothrix stenoceras.</title>
        <authorList>
            <person name="Aylward J."/>
            <person name="Wilson A.M."/>
            <person name="Visagie C.M."/>
            <person name="Spraker J."/>
            <person name="Barnes I."/>
            <person name="Buitendag C."/>
            <person name="Ceriani C."/>
            <person name="Del Mar Angel L."/>
            <person name="du Plessis D."/>
            <person name="Fuchs T."/>
            <person name="Gasser K."/>
            <person name="Kramer D."/>
            <person name="Li W."/>
            <person name="Munsamy K."/>
            <person name="Piso A."/>
            <person name="Price J.L."/>
            <person name="Sonnekus B."/>
            <person name="Thomas C."/>
            <person name="van der Nest A."/>
            <person name="van Dijk A."/>
            <person name="van Heerden A."/>
            <person name="van Vuuren N."/>
            <person name="Yilmaz N."/>
            <person name="Duong T.A."/>
            <person name="van der Merwe N.A."/>
            <person name="Wingfield M.J."/>
            <person name="Wingfield B.D."/>
        </authorList>
    </citation>
    <scope>NUCLEOTIDE SEQUENCE [LARGE SCALE GENOMIC DNA]</scope>
    <source>
        <strain evidence="1 2">CMW 5346</strain>
    </source>
</reference>
<sequence length="142" mass="15730">MSGLKSILNKQYKAAFARWPKDLLRPDLQLQDALGGQHLAERLGGRRVAASPVTDIAIQKATGRAPANPPTADLGQLRQVNALYSLLDNRYKSKYPLATGVLMAPRSNPTYYGDLMTELEEAPKRSFFGRVKKRLGGMFRLS</sequence>
<dbReference type="Proteomes" id="UP001583186">
    <property type="component" value="Unassembled WGS sequence"/>
</dbReference>
<gene>
    <name evidence="1" type="ORF">Sste5346_009578</name>
</gene>
<dbReference type="EMBL" id="JAWCUI010000093">
    <property type="protein sequence ID" value="KAL1888371.1"/>
    <property type="molecule type" value="Genomic_DNA"/>
</dbReference>
<evidence type="ECO:0000313" key="1">
    <source>
        <dbReference type="EMBL" id="KAL1888371.1"/>
    </source>
</evidence>
<evidence type="ECO:0000313" key="2">
    <source>
        <dbReference type="Proteomes" id="UP001583186"/>
    </source>
</evidence>
<comment type="caution">
    <text evidence="1">The sequence shown here is derived from an EMBL/GenBank/DDBJ whole genome shotgun (WGS) entry which is preliminary data.</text>
</comment>
<dbReference type="Pfam" id="PF20180">
    <property type="entry name" value="UQCC2_CBP6"/>
    <property type="match status" value="1"/>
</dbReference>
<dbReference type="PANTHER" id="PTHR28250:SF1">
    <property type="entry name" value="CYTOCHROME B PRE-MRNA-PROCESSING PROTEIN 6"/>
    <property type="match status" value="1"/>
</dbReference>
<proteinExistence type="predicted"/>
<keyword evidence="2" id="KW-1185">Reference proteome</keyword>
<organism evidence="1 2">
    <name type="scientific">Sporothrix stenoceras</name>
    <dbReference type="NCBI Taxonomy" id="5173"/>
    <lineage>
        <taxon>Eukaryota</taxon>
        <taxon>Fungi</taxon>
        <taxon>Dikarya</taxon>
        <taxon>Ascomycota</taxon>
        <taxon>Pezizomycotina</taxon>
        <taxon>Sordariomycetes</taxon>
        <taxon>Sordariomycetidae</taxon>
        <taxon>Ophiostomatales</taxon>
        <taxon>Ophiostomataceae</taxon>
        <taxon>Sporothrix</taxon>
    </lineage>
</organism>
<protein>
    <submittedName>
        <fullName evidence="1">Uncharacterized protein</fullName>
    </submittedName>
</protein>
<name>A0ABR3YKQ9_9PEZI</name>